<sequence>MASLEDKFQNAFDTGDIPGVILIASDAKGTFKYQKAFGPKNAAGGKVDLDTTFIMASCTKLMTSIAAMQCVERGLISLDEDISRVLPELKDVQILKEAEPGKEIVYQKPETAITLRHLLTHTSGMGYDIMDPRYHVWRASRSETPGIMGVPLLARISIPLLFEPGTSWVYGGSMDWAEAKPDIKRNLVKMTFRKGIPDQDMPFPTMPAPTSEGVEFTDELIYDDPTADEYGGSGAIGSPIDCTKILDSLLASDGKLLRPETVDQMFQPQISSEVGEVLMNNIDLPIYKDGFANPPSGTRLNHGLGGVIVMEDIETERKKGTMYWSGLPNLLWSVDRETGLNLRYASNVLPFGDYKSGEMQRLFEKEMYGKLDELHL</sequence>
<name>A0A1E1LN83_9HELO</name>
<evidence type="ECO:0000256" key="1">
    <source>
        <dbReference type="ARBA" id="ARBA00009009"/>
    </source>
</evidence>
<accession>A0A1E1LN83</accession>
<feature type="domain" description="Beta-lactamase-related" evidence="3">
    <location>
        <begin position="5"/>
        <end position="170"/>
    </location>
</feature>
<dbReference type="PANTHER" id="PTHR43283">
    <property type="entry name" value="BETA-LACTAMASE-RELATED"/>
    <property type="match status" value="1"/>
</dbReference>
<dbReference type="OrthoDB" id="428260at2759"/>
<evidence type="ECO:0000259" key="3">
    <source>
        <dbReference type="Pfam" id="PF00144"/>
    </source>
</evidence>
<protein>
    <submittedName>
        <fullName evidence="4">Related to 1,4-butanediol diacrylate esterase</fullName>
    </submittedName>
</protein>
<dbReference type="Proteomes" id="UP000178912">
    <property type="component" value="Unassembled WGS sequence"/>
</dbReference>
<comment type="similarity">
    <text evidence="1">Belongs to the class-A beta-lactamase family.</text>
</comment>
<dbReference type="GO" id="GO:0016787">
    <property type="term" value="F:hydrolase activity"/>
    <property type="evidence" value="ECO:0007669"/>
    <property type="project" value="UniProtKB-KW"/>
</dbReference>
<dbReference type="SUPFAM" id="SSF56601">
    <property type="entry name" value="beta-lactamase/transpeptidase-like"/>
    <property type="match status" value="1"/>
</dbReference>
<dbReference type="InterPro" id="IPR012338">
    <property type="entry name" value="Beta-lactam/transpept-like"/>
</dbReference>
<dbReference type="Gene3D" id="3.40.710.10">
    <property type="entry name" value="DD-peptidase/beta-lactamase superfamily"/>
    <property type="match status" value="2"/>
</dbReference>
<reference evidence="5" key="1">
    <citation type="submission" date="2016-03" db="EMBL/GenBank/DDBJ databases">
        <authorList>
            <person name="Guldener U."/>
        </authorList>
    </citation>
    <scope>NUCLEOTIDE SEQUENCE [LARGE SCALE GENOMIC DNA]</scope>
    <source>
        <strain evidence="5">04CH-RAC-A.6.1</strain>
    </source>
</reference>
<dbReference type="InterPro" id="IPR001466">
    <property type="entry name" value="Beta-lactam-related"/>
</dbReference>
<evidence type="ECO:0000256" key="2">
    <source>
        <dbReference type="ARBA" id="ARBA00022801"/>
    </source>
</evidence>
<dbReference type="EMBL" id="FJUX01000150">
    <property type="protein sequence ID" value="CZT11944.1"/>
    <property type="molecule type" value="Genomic_DNA"/>
</dbReference>
<keyword evidence="5" id="KW-1185">Reference proteome</keyword>
<dbReference type="Pfam" id="PF00144">
    <property type="entry name" value="Beta-lactamase"/>
    <property type="match status" value="1"/>
</dbReference>
<evidence type="ECO:0000313" key="5">
    <source>
        <dbReference type="Proteomes" id="UP000178912"/>
    </source>
</evidence>
<keyword evidence="2" id="KW-0378">Hydrolase</keyword>
<dbReference type="PANTHER" id="PTHR43283:SF17">
    <property type="entry name" value="(LOVD), PUTATIVE (AFU_ORTHOLOGUE AFUA_5G00920)-RELATED"/>
    <property type="match status" value="1"/>
</dbReference>
<dbReference type="InterPro" id="IPR050789">
    <property type="entry name" value="Diverse_Enzym_Activities"/>
</dbReference>
<organism evidence="4 5">
    <name type="scientific">Rhynchosporium agropyri</name>
    <dbReference type="NCBI Taxonomy" id="914238"/>
    <lineage>
        <taxon>Eukaryota</taxon>
        <taxon>Fungi</taxon>
        <taxon>Dikarya</taxon>
        <taxon>Ascomycota</taxon>
        <taxon>Pezizomycotina</taxon>
        <taxon>Leotiomycetes</taxon>
        <taxon>Helotiales</taxon>
        <taxon>Ploettnerulaceae</taxon>
        <taxon>Rhynchosporium</taxon>
    </lineage>
</organism>
<gene>
    <name evidence="4" type="ORF">RAG0_15947</name>
</gene>
<evidence type="ECO:0000313" key="4">
    <source>
        <dbReference type="EMBL" id="CZT11944.1"/>
    </source>
</evidence>
<dbReference type="AlphaFoldDB" id="A0A1E1LN83"/>
<proteinExistence type="inferred from homology"/>